<dbReference type="InterPro" id="IPR002401">
    <property type="entry name" value="Cyt_P450_E_grp-I"/>
</dbReference>
<evidence type="ECO:0000256" key="14">
    <source>
        <dbReference type="SAM" id="SignalP"/>
    </source>
</evidence>
<comment type="similarity">
    <text evidence="3 13">Belongs to the cytochrome P450 family.</text>
</comment>
<dbReference type="InterPro" id="IPR017972">
    <property type="entry name" value="Cyt_P450_CS"/>
</dbReference>
<feature type="chain" id="PRO_5013552362" description="Cytochrome P450" evidence="14">
    <location>
        <begin position="23"/>
        <end position="472"/>
    </location>
</feature>
<dbReference type="SUPFAM" id="SSF48264">
    <property type="entry name" value="Cytochrome P450"/>
    <property type="match status" value="1"/>
</dbReference>
<dbReference type="FunFam" id="1.10.630.10:FF:000020">
    <property type="entry name" value="Cytochrome P450 family protein"/>
    <property type="match status" value="1"/>
</dbReference>
<evidence type="ECO:0000256" key="6">
    <source>
        <dbReference type="ARBA" id="ARBA00022723"/>
    </source>
</evidence>
<dbReference type="InParanoid" id="A0A2G5EDU6"/>
<comment type="subcellular location">
    <subcellularLocation>
        <location evidence="2">Membrane</location>
    </subcellularLocation>
</comment>
<dbReference type="EMBL" id="KZ305026">
    <property type="protein sequence ID" value="PIA53891.1"/>
    <property type="molecule type" value="Genomic_DNA"/>
</dbReference>
<evidence type="ECO:0000256" key="13">
    <source>
        <dbReference type="RuleBase" id="RU000461"/>
    </source>
</evidence>
<dbReference type="GO" id="GO:0010268">
    <property type="term" value="P:brassinosteroid homeostasis"/>
    <property type="evidence" value="ECO:0007669"/>
    <property type="project" value="TreeGrafter"/>
</dbReference>
<keyword evidence="5" id="KW-0812">Transmembrane</keyword>
<dbReference type="PANTHER" id="PTHR24286:SF305">
    <property type="entry name" value="CYTOCHROME P450 708A2"/>
    <property type="match status" value="1"/>
</dbReference>
<feature type="signal peptide" evidence="14">
    <location>
        <begin position="1"/>
        <end position="22"/>
    </location>
</feature>
<dbReference type="STRING" id="218851.A0A2G5EDU6"/>
<keyword evidence="9 12" id="KW-0408">Iron</keyword>
<keyword evidence="4 12" id="KW-0349">Heme</keyword>
<reference evidence="15 16" key="1">
    <citation type="submission" date="2017-09" db="EMBL/GenBank/DDBJ databases">
        <title>WGS assembly of Aquilegia coerulea Goldsmith.</title>
        <authorList>
            <person name="Hodges S."/>
            <person name="Kramer E."/>
            <person name="Nordborg M."/>
            <person name="Tomkins J."/>
            <person name="Borevitz J."/>
            <person name="Derieg N."/>
            <person name="Yan J."/>
            <person name="Mihaltcheva S."/>
            <person name="Hayes R.D."/>
            <person name="Rokhsar D."/>
        </authorList>
    </citation>
    <scope>NUCLEOTIDE SEQUENCE [LARGE SCALE GENOMIC DNA]</scope>
    <source>
        <strain evidence="16">cv. Goldsmith</strain>
    </source>
</reference>
<dbReference type="GO" id="GO:0005506">
    <property type="term" value="F:iron ion binding"/>
    <property type="evidence" value="ECO:0007669"/>
    <property type="project" value="InterPro"/>
</dbReference>
<accession>A0A2G5EDU6</accession>
<dbReference type="Pfam" id="PF00067">
    <property type="entry name" value="p450"/>
    <property type="match status" value="1"/>
</dbReference>
<evidence type="ECO:0000256" key="9">
    <source>
        <dbReference type="ARBA" id="ARBA00023004"/>
    </source>
</evidence>
<dbReference type="PRINTS" id="PR00385">
    <property type="entry name" value="P450"/>
</dbReference>
<name>A0A2G5EDU6_AQUCA</name>
<sequence length="472" mass="54051">MWFLLMFVVALLIVYMTHLVYRWNNPKCNGTLPPGSMGLPLLGETLQLFSSQSSFNIHPFVKKRMERYGPVFKTNLGCHPIIISTDSEFSHFIFQQEGKSVELNVWFMDSFKRVVEKLNMSVHKYIRNMVLGYFGTEKLKQTLLLEMEEMARRNIDIWSKQASVEVKEVTTTMAFGLASKKLFSYDQSKYSDNLKDMFTGFLQGLIALPLNIPGTAYHKCLKDKNRAMGVLKEMVKERLNSYASDHQEDFLDVIIGEMKGDDPLFDVEGATYLLFGILLASFETISLTLTLAIKFISEDPAVLKELTNEHENILKKRENVDSPITWEEYKSMTFTAHVIDETLRLGNINPMMFRKATRDIERNGYTIPSGWAILVCPPAIHLNPEKYQDPLTFNPWRWKGQGSSNTVSKNFMPFGGGMRLCAGAEYAKLQMSIVLHFLFTKYRWTKIKGGEIIQTFGVVFPNGLHIKVTENS</sequence>
<dbReference type="GO" id="GO:0044550">
    <property type="term" value="P:secondary metabolite biosynthetic process"/>
    <property type="evidence" value="ECO:0007669"/>
    <property type="project" value="UniProtKB-ARBA"/>
</dbReference>
<evidence type="ECO:0000256" key="11">
    <source>
        <dbReference type="ARBA" id="ARBA00023136"/>
    </source>
</evidence>
<evidence type="ECO:0000256" key="2">
    <source>
        <dbReference type="ARBA" id="ARBA00004370"/>
    </source>
</evidence>
<dbReference type="PRINTS" id="PR00463">
    <property type="entry name" value="EP450I"/>
</dbReference>
<keyword evidence="6 12" id="KW-0479">Metal-binding</keyword>
<comment type="cofactor">
    <cofactor evidence="1 12">
        <name>heme</name>
        <dbReference type="ChEBI" id="CHEBI:30413"/>
    </cofactor>
</comment>
<evidence type="ECO:0008006" key="17">
    <source>
        <dbReference type="Google" id="ProtNLM"/>
    </source>
</evidence>
<organism evidence="15 16">
    <name type="scientific">Aquilegia coerulea</name>
    <name type="common">Rocky mountain columbine</name>
    <dbReference type="NCBI Taxonomy" id="218851"/>
    <lineage>
        <taxon>Eukaryota</taxon>
        <taxon>Viridiplantae</taxon>
        <taxon>Streptophyta</taxon>
        <taxon>Embryophyta</taxon>
        <taxon>Tracheophyta</taxon>
        <taxon>Spermatophyta</taxon>
        <taxon>Magnoliopsida</taxon>
        <taxon>Ranunculales</taxon>
        <taxon>Ranunculaceae</taxon>
        <taxon>Thalictroideae</taxon>
        <taxon>Aquilegia</taxon>
    </lineage>
</organism>
<dbReference type="GO" id="GO:0016020">
    <property type="term" value="C:membrane"/>
    <property type="evidence" value="ECO:0007669"/>
    <property type="project" value="UniProtKB-SubCell"/>
</dbReference>
<dbReference type="OrthoDB" id="1372046at2759"/>
<evidence type="ECO:0000256" key="8">
    <source>
        <dbReference type="ARBA" id="ARBA00023002"/>
    </source>
</evidence>
<keyword evidence="11" id="KW-0472">Membrane</keyword>
<dbReference type="GO" id="GO:0020037">
    <property type="term" value="F:heme binding"/>
    <property type="evidence" value="ECO:0007669"/>
    <property type="project" value="InterPro"/>
</dbReference>
<dbReference type="GO" id="GO:0016705">
    <property type="term" value="F:oxidoreductase activity, acting on paired donors, with incorporation or reduction of molecular oxygen"/>
    <property type="evidence" value="ECO:0007669"/>
    <property type="project" value="InterPro"/>
</dbReference>
<keyword evidence="7" id="KW-1133">Transmembrane helix</keyword>
<evidence type="ECO:0000256" key="4">
    <source>
        <dbReference type="ARBA" id="ARBA00022617"/>
    </source>
</evidence>
<gene>
    <name evidence="15" type="ORF">AQUCO_00900457v1</name>
</gene>
<evidence type="ECO:0000256" key="5">
    <source>
        <dbReference type="ARBA" id="ARBA00022692"/>
    </source>
</evidence>
<dbReference type="GO" id="GO:0016132">
    <property type="term" value="P:brassinosteroid biosynthetic process"/>
    <property type="evidence" value="ECO:0007669"/>
    <property type="project" value="TreeGrafter"/>
</dbReference>
<evidence type="ECO:0000256" key="1">
    <source>
        <dbReference type="ARBA" id="ARBA00001971"/>
    </source>
</evidence>
<dbReference type="InterPro" id="IPR001128">
    <property type="entry name" value="Cyt_P450"/>
</dbReference>
<dbReference type="InterPro" id="IPR036396">
    <property type="entry name" value="Cyt_P450_sf"/>
</dbReference>
<dbReference type="GO" id="GO:0016125">
    <property type="term" value="P:sterol metabolic process"/>
    <property type="evidence" value="ECO:0007669"/>
    <property type="project" value="TreeGrafter"/>
</dbReference>
<protein>
    <recommendedName>
        <fullName evidence="17">Cytochrome P450</fullName>
    </recommendedName>
</protein>
<evidence type="ECO:0000256" key="12">
    <source>
        <dbReference type="PIRSR" id="PIRSR602401-1"/>
    </source>
</evidence>
<keyword evidence="10 13" id="KW-0503">Monooxygenase</keyword>
<dbReference type="PROSITE" id="PS00086">
    <property type="entry name" value="CYTOCHROME_P450"/>
    <property type="match status" value="1"/>
</dbReference>
<evidence type="ECO:0000256" key="3">
    <source>
        <dbReference type="ARBA" id="ARBA00010617"/>
    </source>
</evidence>
<feature type="binding site" description="axial binding residue" evidence="12">
    <location>
        <position position="421"/>
    </location>
    <ligand>
        <name>heme</name>
        <dbReference type="ChEBI" id="CHEBI:30413"/>
    </ligand>
    <ligandPart>
        <name>Fe</name>
        <dbReference type="ChEBI" id="CHEBI:18248"/>
    </ligandPart>
</feature>
<evidence type="ECO:0000313" key="15">
    <source>
        <dbReference type="EMBL" id="PIA53891.1"/>
    </source>
</evidence>
<keyword evidence="14" id="KW-0732">Signal</keyword>
<keyword evidence="16" id="KW-1185">Reference proteome</keyword>
<dbReference type="CDD" id="cd11043">
    <property type="entry name" value="CYP90-like"/>
    <property type="match status" value="1"/>
</dbReference>
<evidence type="ECO:0000256" key="10">
    <source>
        <dbReference type="ARBA" id="ARBA00023033"/>
    </source>
</evidence>
<evidence type="ECO:0000256" key="7">
    <source>
        <dbReference type="ARBA" id="ARBA00022989"/>
    </source>
</evidence>
<dbReference type="PANTHER" id="PTHR24286">
    <property type="entry name" value="CYTOCHROME P450 26"/>
    <property type="match status" value="1"/>
</dbReference>
<dbReference type="AlphaFoldDB" id="A0A2G5EDU6"/>
<dbReference type="GO" id="GO:0004497">
    <property type="term" value="F:monooxygenase activity"/>
    <property type="evidence" value="ECO:0007669"/>
    <property type="project" value="UniProtKB-KW"/>
</dbReference>
<keyword evidence="8 13" id="KW-0560">Oxidoreductase</keyword>
<dbReference type="Gene3D" id="1.10.630.10">
    <property type="entry name" value="Cytochrome P450"/>
    <property type="match status" value="1"/>
</dbReference>
<dbReference type="Proteomes" id="UP000230069">
    <property type="component" value="Unassembled WGS sequence"/>
</dbReference>
<proteinExistence type="inferred from homology"/>
<evidence type="ECO:0000313" key="16">
    <source>
        <dbReference type="Proteomes" id="UP000230069"/>
    </source>
</evidence>